<evidence type="ECO:0000313" key="4">
    <source>
        <dbReference type="Proteomes" id="UP000295270"/>
    </source>
</evidence>
<accession>A0ABY2AUD5</accession>
<gene>
    <name evidence="3" type="ORF">EV142_11035</name>
</gene>
<dbReference type="EMBL" id="SLWA01000010">
    <property type="protein sequence ID" value="TCN52497.1"/>
    <property type="molecule type" value="Genomic_DNA"/>
</dbReference>
<evidence type="ECO:0000313" key="3">
    <source>
        <dbReference type="EMBL" id="TCN52497.1"/>
    </source>
</evidence>
<dbReference type="InterPro" id="IPR016024">
    <property type="entry name" value="ARM-type_fold"/>
</dbReference>
<feature type="region of interest" description="Disordered" evidence="1">
    <location>
        <begin position="1231"/>
        <end position="1252"/>
    </location>
</feature>
<proteinExistence type="predicted"/>
<dbReference type="Proteomes" id="UP000295270">
    <property type="component" value="Unassembled WGS sequence"/>
</dbReference>
<reference evidence="3 4" key="1">
    <citation type="journal article" date="2015" name="Stand. Genomic Sci.">
        <title>Genomic Encyclopedia of Bacterial and Archaeal Type Strains, Phase III: the genomes of soil and plant-associated and newly described type strains.</title>
        <authorList>
            <person name="Whitman W.B."/>
            <person name="Woyke T."/>
            <person name="Klenk H.P."/>
            <person name="Zhou Y."/>
            <person name="Lilburn T.G."/>
            <person name="Beck B.J."/>
            <person name="De Vos P."/>
            <person name="Vandamme P."/>
            <person name="Eisen J.A."/>
            <person name="Garrity G."/>
            <person name="Hugenholtz P."/>
            <person name="Kyrpides N.C."/>
        </authorList>
    </citation>
    <scope>NUCLEOTIDE SEQUENCE [LARGE SCALE GENOMIC DNA]</scope>
    <source>
        <strain evidence="3 4">P5626</strain>
    </source>
</reference>
<sequence>MSSFSPKTKASSPHSSSHQDKGPDAFFGVQAKLNIGKSNDKHEAEADRVADHVIANKKTANMETFFSPSSVVQKKLAEEVQKQEDQNQEIQQKTVAETITPVVQLKENPIQNKLDAKKPEKREINKDFSKPKTVIQNKPENKVQQKEEPPQNKKEVKKTETVPTKKVELKPEIQTKTEEEVQKKDEKSKEEKKTEIQQKPLAETVTPPVVQPKAENSTNTVAAKAVIQPKPEKEIQAKEEEEIQAKDDEKELQMSAGADANPSDTSNLENTLNSSKGGGSPLSGKVKTEMESGIGADFSNVRIHNDSAAVQMNKQLGAQAFATGNNIYFNEGKYNPNSQSGKHLLAHELTHTVQQGAAIRKKPEPTISPAPEMIQGSFLDLVPDWIINEARHIPGYTLFTVIIGYDPLREVDVERTPINLVEGLMGLVPFGTAIFDKLQEYGILQQVFDWVEGKLGELGLTIDSILDLVEKVWDEVSFPYTDIIDLVTEKFNELVNRITSFVSATVDQVITWIKEALIGVAEPILAENKAWSLIKKIIKYDPLRDEEVNATTVEILEDFLILIDKQTELEQMREKGTLQKTADWLDTQVGTFTSLLGELRGLITSAWDAIQPSNLANIADNLSTLAAQAGGFLQRVWDFASGVALKVLELVKESLLGWLSSQAATVRGYSLVKVIIGRDPFTNETVERSIPNLIRGFMSLMDGGEEQYAQMVETGAIARIAGEIEAAVATLNMTPAAIIQLFTDLWNSFTIDDLIHPLDAFVRIIEKFGEPIGRLIAFVAEIVRIVIVAILEIMNFPFDLIGNIITRAMQAIDDIKKDPIGFLKNILRAIKQGFVQFFDNIVTHLIDGVTGWLMSELKDANIPVLTDFTLKGVISWVLEVLGISMEKIWEKLAAHPRIGPARVARIRGMINTLEGIWTFIKDVQERGMAAIWDKIQEQLSNLWNTVLDAVKNFIMERIVNRITARLLSMLDPTGIMAVINGAMALYSAIQSFIKYLREMLEVVNSFVNGVADIAKGNVTTAANYLERTMGQAMPIVIGFLANQVGLSGIGARVGEMIVSVRQMVDEALTWLVNKAVDTGMALLDRAMALGGSVRDAILDWLGLRKQFNADGESHNLFLRAVGGIPQMWVASEEMPFSIFLTNKQTEITAITNPTTKARKQGALNSATTIYNNDILRIKNLLTTETDQSRKTDLQNQLNTKFNEIVPFLVITGIATGGKLPDTHVVVGGSGGRASFSEADPLTKNESKKPPRVTAEPLGWASHIKTISDYDDIYVRLHLLHFDLGGPGNDTGNVTPGKKSENGMMYNQAEQNAVNLVHSENRVLWYRAEVTSYRSEAGFTDFAEGIRVSYGFKEKNDSGEWARVGGVLYNNVFPVSKPDPMGSSSTIPSINDVPARYWDLELKNISGAPSRTVFRNWVNARGAANYQTWAELTNSNAFKTANTQQGGTLEAWFRAAVAANKLIGY</sequence>
<evidence type="ECO:0000256" key="1">
    <source>
        <dbReference type="SAM" id="MobiDB-lite"/>
    </source>
</evidence>
<feature type="region of interest" description="Disordered" evidence="1">
    <location>
        <begin position="77"/>
        <end position="287"/>
    </location>
</feature>
<protein>
    <submittedName>
        <fullName evidence="3">Uncharacterized protein DUF4157</fullName>
    </submittedName>
</protein>
<dbReference type="SUPFAM" id="SSF48371">
    <property type="entry name" value="ARM repeat"/>
    <property type="match status" value="1"/>
</dbReference>
<evidence type="ECO:0000259" key="2">
    <source>
        <dbReference type="Pfam" id="PF13699"/>
    </source>
</evidence>
<feature type="compositionally biased region" description="Polar residues" evidence="1">
    <location>
        <begin position="262"/>
        <end position="273"/>
    </location>
</feature>
<keyword evidence="4" id="KW-1185">Reference proteome</keyword>
<name>A0ABY2AUD5_9FLAO</name>
<feature type="region of interest" description="Disordered" evidence="1">
    <location>
        <begin position="1"/>
        <end position="30"/>
    </location>
</feature>
<organism evidence="3 4">
    <name type="scientific">Flavobacterium circumlabens</name>
    <dbReference type="NCBI Taxonomy" id="2133765"/>
    <lineage>
        <taxon>Bacteria</taxon>
        <taxon>Pseudomonadati</taxon>
        <taxon>Bacteroidota</taxon>
        <taxon>Flavobacteriia</taxon>
        <taxon>Flavobacteriales</taxon>
        <taxon>Flavobacteriaceae</taxon>
        <taxon>Flavobacterium</taxon>
    </lineage>
</organism>
<dbReference type="InterPro" id="IPR025295">
    <property type="entry name" value="eCIS_core_dom"/>
</dbReference>
<feature type="compositionally biased region" description="Basic and acidic residues" evidence="1">
    <location>
        <begin position="230"/>
        <end position="252"/>
    </location>
</feature>
<comment type="caution">
    <text evidence="3">The sequence shown here is derived from an EMBL/GenBank/DDBJ whole genome shotgun (WGS) entry which is preliminary data.</text>
</comment>
<feature type="compositionally biased region" description="Polar residues" evidence="1">
    <location>
        <begin position="1"/>
        <end position="16"/>
    </location>
</feature>
<feature type="domain" description="eCIS core" evidence="2">
    <location>
        <begin position="281"/>
        <end position="357"/>
    </location>
</feature>
<feature type="compositionally biased region" description="Basic and acidic residues" evidence="1">
    <location>
        <begin position="114"/>
        <end position="130"/>
    </location>
</feature>
<dbReference type="RefSeq" id="WP_238698604.1">
    <property type="nucleotide sequence ID" value="NZ_QWDN01000001.1"/>
</dbReference>
<feature type="compositionally biased region" description="Basic and acidic residues" evidence="1">
    <location>
        <begin position="139"/>
        <end position="196"/>
    </location>
</feature>
<dbReference type="Pfam" id="PF13699">
    <property type="entry name" value="eCIS_core"/>
    <property type="match status" value="1"/>
</dbReference>